<sequence>MVRRKRSPVRNASSPRVSIVYGPPNRRRRLPNPPDDSVVSPATDLIDIRLGAHDFTASPMINTPRFPSPDSTSLEENDLDSGEEEDSANEKEEDQETDDDVAMDDSSRAHMTRTATGTIGALIDKEPFESLVKEIVAQNQSNFKIKKDAMGMILEASEVMLTDLFRAANSVAAVDGRERLEATDIQAVLRIDEILRGTSN</sequence>
<evidence type="ECO:0000259" key="3">
    <source>
        <dbReference type="Pfam" id="PF00125"/>
    </source>
</evidence>
<gene>
    <name evidence="4" type="ORF">CAEBREN_01443</name>
</gene>
<protein>
    <recommendedName>
        <fullName evidence="3">Core Histone H2A/H2B/H3 domain-containing protein</fullName>
    </recommendedName>
</protein>
<dbReference type="SMART" id="SM00428">
    <property type="entry name" value="H3"/>
    <property type="match status" value="1"/>
</dbReference>
<feature type="region of interest" description="Disordered" evidence="2">
    <location>
        <begin position="1"/>
        <end position="43"/>
    </location>
</feature>
<dbReference type="SUPFAM" id="SSF47113">
    <property type="entry name" value="Histone-fold"/>
    <property type="match status" value="1"/>
</dbReference>
<dbReference type="OMA" id="VANGCME"/>
<evidence type="ECO:0000256" key="2">
    <source>
        <dbReference type="SAM" id="MobiDB-lite"/>
    </source>
</evidence>
<dbReference type="InParanoid" id="G0NI71"/>
<feature type="region of interest" description="Disordered" evidence="2">
    <location>
        <begin position="57"/>
        <end position="110"/>
    </location>
</feature>
<evidence type="ECO:0000313" key="5">
    <source>
        <dbReference type="Proteomes" id="UP000008068"/>
    </source>
</evidence>
<dbReference type="InterPro" id="IPR007125">
    <property type="entry name" value="H2A/H2B/H3"/>
</dbReference>
<dbReference type="GO" id="GO:0003677">
    <property type="term" value="F:DNA binding"/>
    <property type="evidence" value="ECO:0007669"/>
    <property type="project" value="InterPro"/>
</dbReference>
<dbReference type="Proteomes" id="UP000008068">
    <property type="component" value="Unassembled WGS sequence"/>
</dbReference>
<dbReference type="HOGENOM" id="CLU_1367297_0_0_1"/>
<name>G0NI71_CAEBE</name>
<dbReference type="GO" id="GO:0000786">
    <property type="term" value="C:nucleosome"/>
    <property type="evidence" value="ECO:0007669"/>
    <property type="project" value="InterPro"/>
</dbReference>
<feature type="domain" description="Core Histone H2A/H2B/H3" evidence="3">
    <location>
        <begin position="120"/>
        <end position="191"/>
    </location>
</feature>
<accession>G0NI71</accession>
<dbReference type="InterPro" id="IPR009072">
    <property type="entry name" value="Histone-fold"/>
</dbReference>
<dbReference type="InterPro" id="IPR000164">
    <property type="entry name" value="Histone_H3/CENP-A"/>
</dbReference>
<reference evidence="5" key="1">
    <citation type="submission" date="2011-07" db="EMBL/GenBank/DDBJ databases">
        <authorList>
            <consortium name="Caenorhabditis brenneri Sequencing and Analysis Consortium"/>
            <person name="Wilson R.K."/>
        </authorList>
    </citation>
    <scope>NUCLEOTIDE SEQUENCE [LARGE SCALE GENOMIC DNA]</scope>
    <source>
        <strain evidence="5">PB2801</strain>
    </source>
</reference>
<organism evidence="5">
    <name type="scientific">Caenorhabditis brenneri</name>
    <name type="common">Nematode worm</name>
    <dbReference type="NCBI Taxonomy" id="135651"/>
    <lineage>
        <taxon>Eukaryota</taxon>
        <taxon>Metazoa</taxon>
        <taxon>Ecdysozoa</taxon>
        <taxon>Nematoda</taxon>
        <taxon>Chromadorea</taxon>
        <taxon>Rhabditida</taxon>
        <taxon>Rhabditina</taxon>
        <taxon>Rhabditomorpha</taxon>
        <taxon>Rhabditoidea</taxon>
        <taxon>Rhabditidae</taxon>
        <taxon>Peloderinae</taxon>
        <taxon>Caenorhabditis</taxon>
    </lineage>
</organism>
<feature type="compositionally biased region" description="Acidic residues" evidence="2">
    <location>
        <begin position="73"/>
        <end position="103"/>
    </location>
</feature>
<evidence type="ECO:0000313" key="4">
    <source>
        <dbReference type="EMBL" id="EGT31705.1"/>
    </source>
</evidence>
<evidence type="ECO:0000256" key="1">
    <source>
        <dbReference type="ARBA" id="ARBA00010343"/>
    </source>
</evidence>
<keyword evidence="5" id="KW-1185">Reference proteome</keyword>
<dbReference type="Gene3D" id="1.10.20.10">
    <property type="entry name" value="Histone, subunit A"/>
    <property type="match status" value="1"/>
</dbReference>
<proteinExistence type="inferred from homology"/>
<dbReference type="AlphaFoldDB" id="G0NI71"/>
<comment type="similarity">
    <text evidence="1">Belongs to the histone H3 family.</text>
</comment>
<dbReference type="EMBL" id="GL379888">
    <property type="protein sequence ID" value="EGT31705.1"/>
    <property type="molecule type" value="Genomic_DNA"/>
</dbReference>
<dbReference type="GO" id="GO:0030527">
    <property type="term" value="F:structural constituent of chromatin"/>
    <property type="evidence" value="ECO:0007669"/>
    <property type="project" value="InterPro"/>
</dbReference>
<dbReference type="GO" id="GO:0046982">
    <property type="term" value="F:protein heterodimerization activity"/>
    <property type="evidence" value="ECO:0007669"/>
    <property type="project" value="InterPro"/>
</dbReference>
<dbReference type="Pfam" id="PF00125">
    <property type="entry name" value="Histone"/>
    <property type="match status" value="1"/>
</dbReference>